<sequence length="604" mass="63342">MNPVPHPATGPGRDVGDLDPARDCAWIEGLARPGGPGPPDRTRNGSVCRSGRWGLLPFACTAEPSRRDLPEPTRCGPAHVASGPGRRRVGVDVGAGIGVDRPQPRGTRRRPGFSGRSGWARWKVINARGGVVARARTGVVVAERFAASLVVAALGGIGFGLVFLLVRWSPVGGVDQLVADWANRVVAGDDGVTAVLRSVTRLGDTPVLLFVGGLGVLWLLVRGRRREAVYVAVTALGAGVLGLVVKEAVGRLRPLVEVAVATAPGPSFPSGHALGSLTTYGVLLLVFGSVRRVRVVAGPVVVAVVVAVGVTRVALGVHFLTDVLAGWLLGLLWLGLTAEAFRRWRRDVGLRDVPVTHGVAPEAADDLRPVPRGHVPALAHPWRVAAELLVVWALLLCTLFGLGHLLTAAGPDAPTRFDRAVSTWFAERRTPFWDSVLTPFSTIGGTRVVVAGAVVVCVVALAVARAWRPLVLVVTGMLGEITLFLLVTAIVDRARPATRSTDDLPPTSSFPSGHVAATLVLGALTAYLVLAGTRHRWRWVVVAICVAVPLLVCLQRLYAGLHHPTDVLGSALLAAVWVPATIMLTASGTGRAAAPPLRGGSPRG</sequence>
<feature type="compositionally biased region" description="Low complexity" evidence="1">
    <location>
        <begin position="91"/>
        <end position="105"/>
    </location>
</feature>
<feature type="domain" description="Phosphatidic acid phosphatase type 2/haloperoxidase" evidence="3">
    <location>
        <begin position="468"/>
        <end position="582"/>
    </location>
</feature>
<evidence type="ECO:0000313" key="4">
    <source>
        <dbReference type="EMBL" id="MDQ2583695.1"/>
    </source>
</evidence>
<accession>A0ABU0WV07</accession>
<comment type="caution">
    <text evidence="4">The sequence shown here is derived from an EMBL/GenBank/DDBJ whole genome shotgun (WGS) entry which is preliminary data.</text>
</comment>
<keyword evidence="2" id="KW-0472">Membrane</keyword>
<dbReference type="InterPro" id="IPR036938">
    <property type="entry name" value="PAP2/HPO_sf"/>
</dbReference>
<feature type="transmembrane region" description="Helical" evidence="2">
    <location>
        <begin position="145"/>
        <end position="166"/>
    </location>
</feature>
<dbReference type="CDD" id="cd03392">
    <property type="entry name" value="PAP2_like_2"/>
    <property type="match status" value="1"/>
</dbReference>
<dbReference type="Proteomes" id="UP001225605">
    <property type="component" value="Unassembled WGS sequence"/>
</dbReference>
<dbReference type="Gene3D" id="1.20.144.10">
    <property type="entry name" value="Phosphatidic acid phosphatase type 2/haloperoxidase"/>
    <property type="match status" value="2"/>
</dbReference>
<reference evidence="4 5" key="1">
    <citation type="submission" date="2017-06" db="EMBL/GenBank/DDBJ databases">
        <title>Cultured bacterium strain Saccharothrix yanglingensis Hhs.015.</title>
        <authorList>
            <person name="Xia Y."/>
        </authorList>
    </citation>
    <scope>NUCLEOTIDE SEQUENCE [LARGE SCALE GENOMIC DNA]</scope>
    <source>
        <strain evidence="4 5">Hhs.015</strain>
    </source>
</reference>
<gene>
    <name evidence="4" type="ORF">CKY47_06795</name>
</gene>
<feature type="transmembrane region" description="Helical" evidence="2">
    <location>
        <begin position="537"/>
        <end position="559"/>
    </location>
</feature>
<feature type="transmembrane region" description="Helical" evidence="2">
    <location>
        <begin position="511"/>
        <end position="530"/>
    </location>
</feature>
<proteinExistence type="predicted"/>
<dbReference type="Pfam" id="PF01569">
    <property type="entry name" value="PAP2"/>
    <property type="match status" value="2"/>
</dbReference>
<feature type="domain" description="Phosphatidic acid phosphatase type 2/haloperoxidase" evidence="3">
    <location>
        <begin position="228"/>
        <end position="338"/>
    </location>
</feature>
<dbReference type="EMBL" id="NSDM01000002">
    <property type="protein sequence ID" value="MDQ2583695.1"/>
    <property type="molecule type" value="Genomic_DNA"/>
</dbReference>
<dbReference type="PANTHER" id="PTHR14969">
    <property type="entry name" value="SPHINGOSINE-1-PHOSPHATE PHOSPHOHYDROLASE"/>
    <property type="match status" value="1"/>
</dbReference>
<dbReference type="InterPro" id="IPR000326">
    <property type="entry name" value="PAP2/HPO"/>
</dbReference>
<feature type="region of interest" description="Disordered" evidence="1">
    <location>
        <begin position="64"/>
        <end position="114"/>
    </location>
</feature>
<dbReference type="SMART" id="SM00014">
    <property type="entry name" value="acidPPc"/>
    <property type="match status" value="2"/>
</dbReference>
<feature type="region of interest" description="Disordered" evidence="1">
    <location>
        <begin position="1"/>
        <end position="20"/>
    </location>
</feature>
<evidence type="ECO:0000256" key="1">
    <source>
        <dbReference type="SAM" id="MobiDB-lite"/>
    </source>
</evidence>
<keyword evidence="5" id="KW-1185">Reference proteome</keyword>
<evidence type="ECO:0000313" key="5">
    <source>
        <dbReference type="Proteomes" id="UP001225605"/>
    </source>
</evidence>
<feature type="transmembrane region" description="Helical" evidence="2">
    <location>
        <begin position="388"/>
        <end position="409"/>
    </location>
</feature>
<feature type="transmembrane region" description="Helical" evidence="2">
    <location>
        <begin position="228"/>
        <end position="249"/>
    </location>
</feature>
<organism evidence="4 5">
    <name type="scientific">Saccharothrix yanglingensis</name>
    <dbReference type="NCBI Taxonomy" id="659496"/>
    <lineage>
        <taxon>Bacteria</taxon>
        <taxon>Bacillati</taxon>
        <taxon>Actinomycetota</taxon>
        <taxon>Actinomycetes</taxon>
        <taxon>Pseudonocardiales</taxon>
        <taxon>Pseudonocardiaceae</taxon>
        <taxon>Saccharothrix</taxon>
    </lineage>
</organism>
<feature type="transmembrane region" description="Helical" evidence="2">
    <location>
        <begin position="323"/>
        <end position="341"/>
    </location>
</feature>
<keyword evidence="2" id="KW-1133">Transmembrane helix</keyword>
<evidence type="ECO:0000256" key="2">
    <source>
        <dbReference type="SAM" id="Phobius"/>
    </source>
</evidence>
<feature type="transmembrane region" description="Helical" evidence="2">
    <location>
        <begin position="205"/>
        <end position="221"/>
    </location>
</feature>
<name>A0ABU0WV07_9PSEU</name>
<feature type="transmembrane region" description="Helical" evidence="2">
    <location>
        <begin position="571"/>
        <end position="594"/>
    </location>
</feature>
<dbReference type="SUPFAM" id="SSF48317">
    <property type="entry name" value="Acid phosphatase/Vanadium-dependent haloperoxidase"/>
    <property type="match status" value="2"/>
</dbReference>
<keyword evidence="2" id="KW-0812">Transmembrane</keyword>
<feature type="transmembrane region" description="Helical" evidence="2">
    <location>
        <begin position="269"/>
        <end position="288"/>
    </location>
</feature>
<feature type="transmembrane region" description="Helical" evidence="2">
    <location>
        <begin position="470"/>
        <end position="491"/>
    </location>
</feature>
<dbReference type="PANTHER" id="PTHR14969:SF13">
    <property type="entry name" value="AT30094P"/>
    <property type="match status" value="1"/>
</dbReference>
<evidence type="ECO:0000259" key="3">
    <source>
        <dbReference type="SMART" id="SM00014"/>
    </source>
</evidence>
<feature type="transmembrane region" description="Helical" evidence="2">
    <location>
        <begin position="295"/>
        <end position="317"/>
    </location>
</feature>
<feature type="transmembrane region" description="Helical" evidence="2">
    <location>
        <begin position="440"/>
        <end position="463"/>
    </location>
</feature>
<protein>
    <submittedName>
        <fullName evidence="4">Phosphoesterase</fullName>
    </submittedName>
</protein>